<dbReference type="InterPro" id="IPR008274">
    <property type="entry name" value="AldOxase/xan_DH_MoCoBD1"/>
</dbReference>
<dbReference type="Pfam" id="PF02738">
    <property type="entry name" value="MoCoBD_1"/>
    <property type="match status" value="1"/>
</dbReference>
<dbReference type="InterPro" id="IPR052516">
    <property type="entry name" value="N-heterocyclic_Hydroxylase"/>
</dbReference>
<dbReference type="SMART" id="SM01008">
    <property type="entry name" value="Ald_Xan_dh_C"/>
    <property type="match status" value="1"/>
</dbReference>
<dbReference type="Pfam" id="PF20256">
    <property type="entry name" value="MoCoBD_2"/>
    <property type="match status" value="1"/>
</dbReference>
<dbReference type="Gene3D" id="3.90.1170.50">
    <property type="entry name" value="Aldehyde oxidase/xanthine dehydrogenase, a/b hammerhead"/>
    <property type="match status" value="1"/>
</dbReference>
<feature type="transmembrane region" description="Helical" evidence="1">
    <location>
        <begin position="26"/>
        <end position="43"/>
    </location>
</feature>
<dbReference type="Proteomes" id="UP000276029">
    <property type="component" value="Unassembled WGS sequence"/>
</dbReference>
<dbReference type="EMBL" id="AP018711">
    <property type="protein sequence ID" value="BBE35900.1"/>
    <property type="molecule type" value="Genomic_DNA"/>
</dbReference>
<evidence type="ECO:0000313" key="3">
    <source>
        <dbReference type="EMBL" id="BBE35900.1"/>
    </source>
</evidence>
<keyword evidence="1" id="KW-0812">Transmembrane</keyword>
<evidence type="ECO:0000256" key="1">
    <source>
        <dbReference type="SAM" id="Phobius"/>
    </source>
</evidence>
<feature type="domain" description="Aldehyde oxidase/xanthine dehydrogenase a/b hammerhead" evidence="2">
    <location>
        <begin position="249"/>
        <end position="327"/>
    </location>
</feature>
<dbReference type="EMBL" id="RBWX01000009">
    <property type="protein sequence ID" value="RKS88089.1"/>
    <property type="molecule type" value="Genomic_DNA"/>
</dbReference>
<name>A0AAD1D943_SPHMI</name>
<evidence type="ECO:0000313" key="5">
    <source>
        <dbReference type="Proteomes" id="UP000275727"/>
    </source>
</evidence>
<dbReference type="GO" id="GO:0016491">
    <property type="term" value="F:oxidoreductase activity"/>
    <property type="evidence" value="ECO:0007669"/>
    <property type="project" value="InterPro"/>
</dbReference>
<sequence>MDAKTPPPAQRKRELPKLPQISRRKLLIGIGAGAGLAIGYAVWPRRVPLNLAVREDETLINGWLKIGADGRIVIAVPQSEMGQGVYTSLPQLLAHELGADWKTISVEPAPLHPVYANRAMAEGMAAGAPGFLQGIARWAATTMVERYSLQLTGGSTSVAAYWEPLRTAGAAARALLCAAGAKRLGVDVATCDAANGFVVAPGDKKIAFKDLLADIDPDDAPDEPEWRPDGKGPFLGQPMPRLDTPAKVNGSAQFGADIRLPGMIYAAIRGAPHGTKELSSAQLPKSARKGGVIGLVTGPRWYAVTGDTWWAARQALDLVDPDFEPGETMADSLAIEEALDTALHGDDGTIFASSGDIDEGLGAGKQIEADYSVPFLAHACMEPMTATARFENGKVEVWVPTQSATLVVWRVADALGIAEQDVTVFPTLLGGGFGRKAEVDAAVQAALIARDAGRPVQLIWHREEDMARDMYRPPAKARVRGTVNADKKIGAFDIKIAAPNLGESFMSRNIPALASGGDSAAMLEGALALPYAVPAFRAAHVDVPTPVPLGYWRSVGHSYTAFFCESFIDELAHAAAVDPFEFRLRMMQEGSREAEVLKTAASRGAFSAESEDHIGRGISIHQSFGSIVAEVVEVEAPSIEQVTVKRVTCVIDCGRIVNPDIVKAQMESAIIFGLTAALHGQVRFTDGEAEQLNFDTYPLLRMDETPEIDVHIMESDAPATGVGEPGVPPLAPALVNAIFAATGERLRDLPLYRY</sequence>
<keyword evidence="1" id="KW-1133">Transmembrane helix</keyword>
<dbReference type="SUPFAM" id="SSF56003">
    <property type="entry name" value="Molybdenum cofactor-binding domain"/>
    <property type="match status" value="2"/>
</dbReference>
<dbReference type="PANTHER" id="PTHR47495:SF2">
    <property type="entry name" value="ALDEHYDE DEHYDROGENASE"/>
    <property type="match status" value="1"/>
</dbReference>
<dbReference type="InterPro" id="IPR036856">
    <property type="entry name" value="Ald_Oxase/Xan_DH_a/b_sf"/>
</dbReference>
<keyword evidence="1" id="KW-0472">Membrane</keyword>
<organism evidence="3 5">
    <name type="scientific">Sphingosinicella microcystinivorans</name>
    <dbReference type="NCBI Taxonomy" id="335406"/>
    <lineage>
        <taxon>Bacteria</taxon>
        <taxon>Pseudomonadati</taxon>
        <taxon>Pseudomonadota</taxon>
        <taxon>Alphaproteobacteria</taxon>
        <taxon>Sphingomonadales</taxon>
        <taxon>Sphingosinicellaceae</taxon>
        <taxon>Sphingosinicella</taxon>
    </lineage>
</organism>
<reference evidence="3 5" key="1">
    <citation type="submission" date="2018-06" db="EMBL/GenBank/DDBJ databases">
        <title>Complete Genome Sequence of the Microcystin-Degrading Bacterium Sphingosinicella microcystinivorans Strain B-9.</title>
        <authorList>
            <person name="Jin H."/>
            <person name="Nishizawa T."/>
            <person name="Guo Y."/>
            <person name="Nishizawa A."/>
            <person name="Park H."/>
            <person name="Kato H."/>
            <person name="Tsuji K."/>
            <person name="Harada K."/>
        </authorList>
    </citation>
    <scope>NUCLEOTIDE SEQUENCE [LARGE SCALE GENOMIC DNA]</scope>
    <source>
        <strain evidence="3 5">B9</strain>
    </source>
</reference>
<dbReference type="InterPro" id="IPR012368">
    <property type="entry name" value="OxRdtase_Mopterin-bd_su_IorB"/>
</dbReference>
<dbReference type="RefSeq" id="WP_121052032.1">
    <property type="nucleotide sequence ID" value="NZ_AP018711.1"/>
</dbReference>
<dbReference type="PIRSF" id="PIRSF036389">
    <property type="entry name" value="IOR_B"/>
    <property type="match status" value="1"/>
</dbReference>
<dbReference type="AlphaFoldDB" id="A0AAD1D943"/>
<evidence type="ECO:0000313" key="6">
    <source>
        <dbReference type="Proteomes" id="UP000276029"/>
    </source>
</evidence>
<dbReference type="Proteomes" id="UP000275727">
    <property type="component" value="Chromosome"/>
</dbReference>
<protein>
    <submittedName>
        <fullName evidence="3">Aldehyde oxidase</fullName>
    </submittedName>
    <submittedName>
        <fullName evidence="4">Isoquinoline 1-oxidoreductase beta subunit</fullName>
    </submittedName>
</protein>
<dbReference type="PANTHER" id="PTHR47495">
    <property type="entry name" value="ALDEHYDE DEHYDROGENASE"/>
    <property type="match status" value="1"/>
</dbReference>
<keyword evidence="6" id="KW-1185">Reference proteome</keyword>
<dbReference type="InterPro" id="IPR037165">
    <property type="entry name" value="AldOxase/xan_DH_Mopterin-bd_sf"/>
</dbReference>
<gene>
    <name evidence="4" type="ORF">DFR51_2736</name>
    <name evidence="3" type="ORF">SmB9_35580</name>
</gene>
<dbReference type="Gene3D" id="3.30.365.10">
    <property type="entry name" value="Aldehyde oxidase/xanthine dehydrogenase, molybdopterin binding domain"/>
    <property type="match status" value="4"/>
</dbReference>
<evidence type="ECO:0000259" key="2">
    <source>
        <dbReference type="SMART" id="SM01008"/>
    </source>
</evidence>
<dbReference type="SUPFAM" id="SSF54665">
    <property type="entry name" value="CO dehydrogenase molybdoprotein N-domain-like"/>
    <property type="match status" value="1"/>
</dbReference>
<evidence type="ECO:0000313" key="4">
    <source>
        <dbReference type="EMBL" id="RKS88089.1"/>
    </source>
</evidence>
<accession>A0AAD1D943</accession>
<dbReference type="KEGG" id="smic:SmB9_35580"/>
<proteinExistence type="predicted"/>
<dbReference type="InterPro" id="IPR000674">
    <property type="entry name" value="Ald_Oxase/Xan_DH_a/b"/>
</dbReference>
<reference evidence="4 6" key="2">
    <citation type="submission" date="2018-10" db="EMBL/GenBank/DDBJ databases">
        <title>Genomic Encyclopedia of Type Strains, Phase IV (KMG-IV): sequencing the most valuable type-strain genomes for metagenomic binning, comparative biology and taxonomic classification.</title>
        <authorList>
            <person name="Goeker M."/>
        </authorList>
    </citation>
    <scope>NUCLEOTIDE SEQUENCE [LARGE SCALE GENOMIC DNA]</scope>
    <source>
        <strain evidence="4 6">DSM 19791</strain>
    </source>
</reference>
<dbReference type="InterPro" id="IPR046867">
    <property type="entry name" value="AldOxase/xan_DH_MoCoBD2"/>
</dbReference>